<accession>A0A426XDW9</accession>
<gene>
    <name evidence="1" type="ORF">B296_00044525</name>
</gene>
<name>A0A426XDW9_ENSVE</name>
<evidence type="ECO:0000313" key="2">
    <source>
        <dbReference type="Proteomes" id="UP000287651"/>
    </source>
</evidence>
<evidence type="ECO:0000313" key="1">
    <source>
        <dbReference type="EMBL" id="RRT37671.1"/>
    </source>
</evidence>
<reference evidence="1 2" key="1">
    <citation type="journal article" date="2014" name="Agronomy (Basel)">
        <title>A Draft Genome Sequence for Ensete ventricosum, the Drought-Tolerant Tree Against Hunger.</title>
        <authorList>
            <person name="Harrison J."/>
            <person name="Moore K.A."/>
            <person name="Paszkiewicz K."/>
            <person name="Jones T."/>
            <person name="Grant M."/>
            <person name="Ambacheew D."/>
            <person name="Muzemil S."/>
            <person name="Studholme D.J."/>
        </authorList>
    </citation>
    <scope>NUCLEOTIDE SEQUENCE [LARGE SCALE GENOMIC DNA]</scope>
</reference>
<protein>
    <submittedName>
        <fullName evidence="1">Uncharacterized protein</fullName>
    </submittedName>
</protein>
<dbReference type="EMBL" id="AMZH03022029">
    <property type="protein sequence ID" value="RRT37671.1"/>
    <property type="molecule type" value="Genomic_DNA"/>
</dbReference>
<dbReference type="AlphaFoldDB" id="A0A426XDW9"/>
<organism evidence="1 2">
    <name type="scientific">Ensete ventricosum</name>
    <name type="common">Abyssinian banana</name>
    <name type="synonym">Musa ensete</name>
    <dbReference type="NCBI Taxonomy" id="4639"/>
    <lineage>
        <taxon>Eukaryota</taxon>
        <taxon>Viridiplantae</taxon>
        <taxon>Streptophyta</taxon>
        <taxon>Embryophyta</taxon>
        <taxon>Tracheophyta</taxon>
        <taxon>Spermatophyta</taxon>
        <taxon>Magnoliopsida</taxon>
        <taxon>Liliopsida</taxon>
        <taxon>Zingiberales</taxon>
        <taxon>Musaceae</taxon>
        <taxon>Ensete</taxon>
    </lineage>
</organism>
<proteinExistence type="predicted"/>
<comment type="caution">
    <text evidence="1">The sequence shown here is derived from an EMBL/GenBank/DDBJ whole genome shotgun (WGS) entry which is preliminary data.</text>
</comment>
<sequence length="110" mass="12529">MQRFNLLPCWRGLPNTLKVAGGALCRDVGRVGEIISKSYLLSCPRKIELLKIMVRAGAVNSNAEWRQLRWQRRTQGRKRPLRLGRSAVVVAVEAWLRQKEEDEGSDYHGG</sequence>
<dbReference type="Proteomes" id="UP000287651">
    <property type="component" value="Unassembled WGS sequence"/>
</dbReference>